<evidence type="ECO:0000313" key="2">
    <source>
        <dbReference type="Proteomes" id="UP000288805"/>
    </source>
</evidence>
<dbReference type="EMBL" id="QGNW01000087">
    <property type="protein sequence ID" value="RVW99422.1"/>
    <property type="molecule type" value="Genomic_DNA"/>
</dbReference>
<proteinExistence type="predicted"/>
<protein>
    <submittedName>
        <fullName evidence="1">Uncharacterized protein</fullName>
    </submittedName>
</protein>
<reference evidence="1 2" key="1">
    <citation type="journal article" date="2018" name="PLoS Genet.">
        <title>Population sequencing reveals clonal diversity and ancestral inbreeding in the grapevine cultivar Chardonnay.</title>
        <authorList>
            <person name="Roach M.J."/>
            <person name="Johnson D.L."/>
            <person name="Bohlmann J."/>
            <person name="van Vuuren H.J."/>
            <person name="Jones S.J."/>
            <person name="Pretorius I.S."/>
            <person name="Schmidt S.A."/>
            <person name="Borneman A.R."/>
        </authorList>
    </citation>
    <scope>NUCLEOTIDE SEQUENCE [LARGE SCALE GENOMIC DNA]</scope>
    <source>
        <strain evidence="2">cv. Chardonnay</strain>
        <tissue evidence="1">Leaf</tissue>
    </source>
</reference>
<sequence length="99" mass="11331">MVVRLLVLNGRYGKYGSLGDSQGCSRMLFGPCMVFSICGQSVGEFRGHSPWWVINPKVDCTSIELQPVQVMDWQQNEAFIHAYCLVSPYIWKMQPTHFE</sequence>
<evidence type="ECO:0000313" key="1">
    <source>
        <dbReference type="EMBL" id="RVW99422.1"/>
    </source>
</evidence>
<accession>A0A438IRS9</accession>
<dbReference type="Proteomes" id="UP000288805">
    <property type="component" value="Unassembled WGS sequence"/>
</dbReference>
<gene>
    <name evidence="1" type="ORF">CK203_038462</name>
</gene>
<dbReference type="AlphaFoldDB" id="A0A438IRS9"/>
<organism evidence="1 2">
    <name type="scientific">Vitis vinifera</name>
    <name type="common">Grape</name>
    <dbReference type="NCBI Taxonomy" id="29760"/>
    <lineage>
        <taxon>Eukaryota</taxon>
        <taxon>Viridiplantae</taxon>
        <taxon>Streptophyta</taxon>
        <taxon>Embryophyta</taxon>
        <taxon>Tracheophyta</taxon>
        <taxon>Spermatophyta</taxon>
        <taxon>Magnoliopsida</taxon>
        <taxon>eudicotyledons</taxon>
        <taxon>Gunneridae</taxon>
        <taxon>Pentapetalae</taxon>
        <taxon>rosids</taxon>
        <taxon>Vitales</taxon>
        <taxon>Vitaceae</taxon>
        <taxon>Viteae</taxon>
        <taxon>Vitis</taxon>
    </lineage>
</organism>
<comment type="caution">
    <text evidence="1">The sequence shown here is derived from an EMBL/GenBank/DDBJ whole genome shotgun (WGS) entry which is preliminary data.</text>
</comment>
<name>A0A438IRS9_VITVI</name>